<evidence type="ECO:0000256" key="9">
    <source>
        <dbReference type="ARBA" id="ARBA00022840"/>
    </source>
</evidence>
<dbReference type="InterPro" id="IPR013783">
    <property type="entry name" value="Ig-like_fold"/>
</dbReference>
<feature type="signal peptide" evidence="17">
    <location>
        <begin position="1"/>
        <end position="26"/>
    </location>
</feature>
<dbReference type="SUPFAM" id="SSF49265">
    <property type="entry name" value="Fibronectin type III"/>
    <property type="match status" value="4"/>
</dbReference>
<dbReference type="GO" id="GO:0007169">
    <property type="term" value="P:cell surface receptor protein tyrosine kinase signaling pathway"/>
    <property type="evidence" value="ECO:0007669"/>
    <property type="project" value="TreeGrafter"/>
</dbReference>
<feature type="transmembrane region" description="Helical" evidence="16">
    <location>
        <begin position="1664"/>
        <end position="1693"/>
    </location>
</feature>
<keyword evidence="8" id="KW-0418">Kinase</keyword>
<protein>
    <recommendedName>
        <fullName evidence="2">receptor protein-tyrosine kinase</fullName>
        <ecNumber evidence="2">2.7.10.1</ecNumber>
    </recommendedName>
</protein>
<keyword evidence="4 16" id="KW-0812">Transmembrane</keyword>
<dbReference type="EnsemblMetazoa" id="Aqu2.1.39944_001">
    <property type="protein sequence ID" value="Aqu2.1.39944_001"/>
    <property type="gene ID" value="Aqu2.1.39944"/>
</dbReference>
<feature type="domain" description="Fibronectin type-III" evidence="19">
    <location>
        <begin position="724"/>
        <end position="818"/>
    </location>
</feature>
<keyword evidence="21" id="KW-1185">Reference proteome</keyword>
<feature type="compositionally biased region" description="Basic and acidic residues" evidence="15">
    <location>
        <begin position="2105"/>
        <end position="2115"/>
    </location>
</feature>
<dbReference type="SMART" id="SM00060">
    <property type="entry name" value="FN3"/>
    <property type="match status" value="7"/>
</dbReference>
<dbReference type="Pfam" id="PF00041">
    <property type="entry name" value="fn3"/>
    <property type="match status" value="1"/>
</dbReference>
<dbReference type="GO" id="GO:0005524">
    <property type="term" value="F:ATP binding"/>
    <property type="evidence" value="ECO:0007669"/>
    <property type="project" value="UniProtKB-KW"/>
</dbReference>
<evidence type="ECO:0000256" key="8">
    <source>
        <dbReference type="ARBA" id="ARBA00022777"/>
    </source>
</evidence>
<evidence type="ECO:0000256" key="6">
    <source>
        <dbReference type="ARBA" id="ARBA00022737"/>
    </source>
</evidence>
<dbReference type="SUPFAM" id="SSF63825">
    <property type="entry name" value="YWTD domain"/>
    <property type="match status" value="3"/>
</dbReference>
<evidence type="ECO:0000256" key="17">
    <source>
        <dbReference type="SAM" id="SignalP"/>
    </source>
</evidence>
<dbReference type="Gene3D" id="1.10.510.10">
    <property type="entry name" value="Transferase(Phosphotransferase) domain 1"/>
    <property type="match status" value="1"/>
</dbReference>
<dbReference type="PANTHER" id="PTHR24416:SF525">
    <property type="entry name" value="INSULIN-LIKE RECEPTOR"/>
    <property type="match status" value="1"/>
</dbReference>
<dbReference type="InterPro" id="IPR050122">
    <property type="entry name" value="RTK"/>
</dbReference>
<dbReference type="GO" id="GO:0043235">
    <property type="term" value="C:receptor complex"/>
    <property type="evidence" value="ECO:0007669"/>
    <property type="project" value="TreeGrafter"/>
</dbReference>
<accession>A0A1X7VJ42</accession>
<evidence type="ECO:0000256" key="5">
    <source>
        <dbReference type="ARBA" id="ARBA00022729"/>
    </source>
</evidence>
<comment type="subcellular location">
    <subcellularLocation>
        <location evidence="1">Membrane</location>
        <topology evidence="1">Single-pass type I membrane protein</topology>
    </subcellularLocation>
</comment>
<dbReference type="SMART" id="SM00219">
    <property type="entry name" value="TyrKc"/>
    <property type="match status" value="1"/>
</dbReference>
<dbReference type="FunFam" id="1.10.510.10:FF:000554">
    <property type="entry name" value="Predicted protein"/>
    <property type="match status" value="1"/>
</dbReference>
<dbReference type="Gene3D" id="2.120.10.30">
    <property type="entry name" value="TolB, C-terminal domain"/>
    <property type="match status" value="3"/>
</dbReference>
<dbReference type="InterPro" id="IPR036116">
    <property type="entry name" value="FN3_sf"/>
</dbReference>
<keyword evidence="14" id="KW-0325">Glycoprotein</keyword>
<sequence length="2115" mass="233766">MTLFKGVVLLCFTLLLTLECVQEAQAQASPGALLVANTERIFYIQVNEDNYIRDSLITQPQITFLNLTSNVTVRDIDYRYPREEVYVSYSNGTIMRYNVDINESSTDIDLTLVDIAVVYSGISDSLRDITVDWVNDIIYWIVVGDTSSQLYSGSLDGSASIRTVGASIDGEVRDITVDPVHGYMYYVQVNSSLYRVPLSIIQSATGSTVLSLSSYTIVNDSNLNYFALELSSLTYYLITVNSFIYKNLTDHSIIDTRITPLTSPSTTYLSAIYVYAELEPNHWVIFVSFPSTGQAIIVPIGSSQPTAIKILKRTLQTLPVPPSAPTNVTVSMITSSSVNISWSTLVFSDPIFGPDAYSSWIYRLNYSLIDSESIVLETNATFLVLSSLSPSTYYQLNLEAVGPGGTMAVEETFVFSTLPEGAVPELLIAGDQGIIISGETNRYPSRPDTDNSWDGVHNSLLNISYAVAANSFYVQDSMGAVRPVLTSPSIPIDLITNDDSGLQLDWISRRLYWIQSSRRSIVSVSTVGISSSGDIDTFYESNIDVIDMAMDSINGLLFLASSTVIFARSLNSLNFIACINPPSVSAVTVDPASTTLYYISSTSTNHVTLGQIQYNHSSCDTNSHRTLSLPLSMLPLNPSSSELSLAYGANKLYITQAGMTVVYSLPAFIQSGFTPLIKVIDANPTTQVSTSFRAISVILNSTQPLPAGLTPDMTGMIDVLTPPTPGSPFLNEVVSNETFIRIQWSPSEFRFSPVTYVLNITLTPLNQSVETIDRVIVSDNYYDISNISFSTWVNVSIIAYSYWSSSPLNTGSFLSPPARPGQVMNVRVFPYSPLRNTTDKFSALVVWDALSRIDAGGVVDNYSVVVTGDLLSDPNTPYDGPPFVVPGDITEFSLTIKGDFNILAFILEASESYDVQVFATNSAGNGPPSQTVTFTSNGTTPPLELLSISSESSGVFVAAEGPNRTIPAITPPLSLDNIRRTLYYYNPRTSSINNRSLDQLSEDELLLDLPRGFIPLTISYDWIAQTLYIIGSNDGKTNIWRVFRLFPKGAQLIYADPETNIFNDTVMGSTIDPFNGLLHWTISTPTASTSELHQLYLTNNTVSRLLPPSTSRRRKRNINTASLQPTGGISWDPVTERLWLCDGGTHNIVSCIGSGEGGLECRTEIDNGTLTTNVGSGSSVDTDTGLPCDSLTLDEGRIYWTDSGLNTAFYVTRDDRTTLLTLSLPNRESALISSNPGVQQLPQNVNGVPLNCLSPLFDTSDDNKPMTTVVSTTNTTANISWTISASIPSECNVVSTLPLHFFVELEIGSTNVPGYPKGPIYQQNYIITDLTPFTGYKVKVKGLNEFTLLGIDLFGNEPPFMTTEGVPDAVEGLTAEPFGPYNIYLSWNSLNEMQLRADVNSQMFQLFIDNSDTILKTESANITTIMSRDRLSPNSSHSVTVRTDNGVFRSSNFSSVSFVTWSLPPLPSVTDNKTNTSLVVELSLDDVHNVFRTFRICLNGTIGCRNVTLVNATGFHTFTDLLPFTAYAPTVTGEYMPRSFSGTIFKAQPESITGEAIMTDPGVPAPPMDVRVQDSSTLRWSEPRNNGESIADYLIILRRNGGLVQTVTTTQLSHDLANVNNVTREVEYTVTVSARNSIGLSNESSGVSYTRQPESNPFDFVTTWYFIAGVSVFGIILLLLIGLLFFCCCCCFVGRKETHAFRPDYELRGLRALNSRTQSLTNPHYWSRDNFKCTEEDLESLNKFPRNKLRLENFIDRGEFGEVYQGTALDILGQGTGPTPVAVKTLRKGSTEDEQRKFLSEAALMSNFNHINIVKVLGVCLNNDPIYIIMELMPGGDLLKFLREARRDHGPPLLTQSELVQVALDVAQGCRYLEQQHFIHRDIAARNCLVSSKGADRVIKIGDFGLAKDLYSSDYYQVEGQRKLPVRWMAPEALTQGKFSIESDVWSFGILLWEIMTFGNQPYPGRTNQEVLQFVTGDGRLDKPEDCSSRLYKLMQCCWKKYASERPKFAQIVDVISSYWDHLNNKRDSYCSDDDDEELEDILQRRPSRPSRTSSVRSGFVNLARQGSMRIRNSFRRRGSLHRKEEHDSHGQNHAGLNSEEDLVGDDHFRERGPF</sequence>
<dbReference type="GO" id="GO:0004714">
    <property type="term" value="F:transmembrane receptor protein tyrosine kinase activity"/>
    <property type="evidence" value="ECO:0007669"/>
    <property type="project" value="UniProtKB-EC"/>
</dbReference>
<dbReference type="SMART" id="SM00135">
    <property type="entry name" value="LY"/>
    <property type="match status" value="4"/>
</dbReference>
<organism evidence="20">
    <name type="scientific">Amphimedon queenslandica</name>
    <name type="common">Sponge</name>
    <dbReference type="NCBI Taxonomy" id="400682"/>
    <lineage>
        <taxon>Eukaryota</taxon>
        <taxon>Metazoa</taxon>
        <taxon>Porifera</taxon>
        <taxon>Demospongiae</taxon>
        <taxon>Heteroscleromorpha</taxon>
        <taxon>Haplosclerida</taxon>
        <taxon>Niphatidae</taxon>
        <taxon>Amphimedon</taxon>
    </lineage>
</organism>
<dbReference type="PROSITE" id="PS00109">
    <property type="entry name" value="PROTEIN_KINASE_TYR"/>
    <property type="match status" value="1"/>
</dbReference>
<evidence type="ECO:0000256" key="10">
    <source>
        <dbReference type="ARBA" id="ARBA00022989"/>
    </source>
</evidence>
<evidence type="ECO:0000313" key="21">
    <source>
        <dbReference type="Proteomes" id="UP000007879"/>
    </source>
</evidence>
<name>A0A1X7VJ42_AMPQE</name>
<reference evidence="20" key="2">
    <citation type="submission" date="2017-05" db="UniProtKB">
        <authorList>
            <consortium name="EnsemblMetazoa"/>
        </authorList>
    </citation>
    <scope>IDENTIFICATION</scope>
</reference>
<evidence type="ECO:0000256" key="1">
    <source>
        <dbReference type="ARBA" id="ARBA00004479"/>
    </source>
</evidence>
<evidence type="ECO:0000256" key="2">
    <source>
        <dbReference type="ARBA" id="ARBA00011902"/>
    </source>
</evidence>
<evidence type="ECO:0000313" key="20">
    <source>
        <dbReference type="EnsemblMetazoa" id="Aqu2.1.39944_001"/>
    </source>
</evidence>
<dbReference type="KEGG" id="aqu:100639849"/>
<evidence type="ECO:0000256" key="3">
    <source>
        <dbReference type="ARBA" id="ARBA00022679"/>
    </source>
</evidence>
<dbReference type="STRING" id="400682.A0A1X7VJ42"/>
<dbReference type="GO" id="GO:0005886">
    <property type="term" value="C:plasma membrane"/>
    <property type="evidence" value="ECO:0007669"/>
    <property type="project" value="TreeGrafter"/>
</dbReference>
<evidence type="ECO:0000256" key="15">
    <source>
        <dbReference type="SAM" id="MobiDB-lite"/>
    </source>
</evidence>
<evidence type="ECO:0000256" key="7">
    <source>
        <dbReference type="ARBA" id="ARBA00022741"/>
    </source>
</evidence>
<keyword evidence="7" id="KW-0547">Nucleotide-binding</keyword>
<evidence type="ECO:0000256" key="12">
    <source>
        <dbReference type="ARBA" id="ARBA00023137"/>
    </source>
</evidence>
<dbReference type="InterPro" id="IPR008266">
    <property type="entry name" value="Tyr_kinase_AS"/>
</dbReference>
<keyword evidence="3" id="KW-0808">Transferase</keyword>
<dbReference type="InterPro" id="IPR011042">
    <property type="entry name" value="6-blade_b-propeller_TolB-like"/>
</dbReference>
<dbReference type="CDD" id="cd00063">
    <property type="entry name" value="FN3"/>
    <property type="match status" value="3"/>
</dbReference>
<dbReference type="EC" id="2.7.10.1" evidence="2"/>
<feature type="chain" id="PRO_5013321927" description="receptor protein-tyrosine kinase" evidence="17">
    <location>
        <begin position="27"/>
        <end position="2115"/>
    </location>
</feature>
<feature type="domain" description="Fibronectin type-III" evidence="19">
    <location>
        <begin position="1563"/>
        <end position="1654"/>
    </location>
</feature>
<keyword evidence="5 17" id="KW-0732">Signal</keyword>
<dbReference type="Pfam" id="PF07714">
    <property type="entry name" value="PK_Tyr_Ser-Thr"/>
    <property type="match status" value="1"/>
</dbReference>
<reference evidence="21" key="1">
    <citation type="journal article" date="2010" name="Nature">
        <title>The Amphimedon queenslandica genome and the evolution of animal complexity.</title>
        <authorList>
            <person name="Srivastava M."/>
            <person name="Simakov O."/>
            <person name="Chapman J."/>
            <person name="Fahey B."/>
            <person name="Gauthier M.E."/>
            <person name="Mitros T."/>
            <person name="Richards G.S."/>
            <person name="Conaco C."/>
            <person name="Dacre M."/>
            <person name="Hellsten U."/>
            <person name="Larroux C."/>
            <person name="Putnam N.H."/>
            <person name="Stanke M."/>
            <person name="Adamska M."/>
            <person name="Darling A."/>
            <person name="Degnan S.M."/>
            <person name="Oakley T.H."/>
            <person name="Plachetzki D.C."/>
            <person name="Zhai Y."/>
            <person name="Adamski M."/>
            <person name="Calcino A."/>
            <person name="Cummins S.F."/>
            <person name="Goodstein D.M."/>
            <person name="Harris C."/>
            <person name="Jackson D.J."/>
            <person name="Leys S.P."/>
            <person name="Shu S."/>
            <person name="Woodcroft B.J."/>
            <person name="Vervoort M."/>
            <person name="Kosik K.S."/>
            <person name="Manning G."/>
            <person name="Degnan B.M."/>
            <person name="Rokhsar D.S."/>
        </authorList>
    </citation>
    <scope>NUCLEOTIDE SEQUENCE [LARGE SCALE GENOMIC DNA]</scope>
</reference>
<feature type="compositionally biased region" description="Basic and acidic residues" evidence="15">
    <location>
        <begin position="2082"/>
        <end position="2091"/>
    </location>
</feature>
<keyword evidence="9" id="KW-0067">ATP-binding</keyword>
<dbReference type="Gene3D" id="3.30.200.20">
    <property type="entry name" value="Phosphorylase Kinase, domain 1"/>
    <property type="match status" value="1"/>
</dbReference>
<evidence type="ECO:0000259" key="18">
    <source>
        <dbReference type="PROSITE" id="PS50011"/>
    </source>
</evidence>
<proteinExistence type="predicted"/>
<keyword evidence="12" id="KW-0829">Tyrosine-protein kinase</keyword>
<dbReference type="InterPro" id="IPR011009">
    <property type="entry name" value="Kinase-like_dom_sf"/>
</dbReference>
<dbReference type="Gene3D" id="2.60.40.10">
    <property type="entry name" value="Immunoglobulins"/>
    <property type="match status" value="3"/>
</dbReference>
<dbReference type="InterPro" id="IPR001245">
    <property type="entry name" value="Ser-Thr/Tyr_kinase_cat_dom"/>
</dbReference>
<feature type="region of interest" description="Disordered" evidence="15">
    <location>
        <begin position="2074"/>
        <end position="2115"/>
    </location>
</feature>
<evidence type="ECO:0000256" key="4">
    <source>
        <dbReference type="ARBA" id="ARBA00022692"/>
    </source>
</evidence>
<evidence type="ECO:0000259" key="19">
    <source>
        <dbReference type="PROSITE" id="PS50853"/>
    </source>
</evidence>
<dbReference type="PROSITE" id="PS50853">
    <property type="entry name" value="FN3"/>
    <property type="match status" value="4"/>
</dbReference>
<feature type="domain" description="Protein kinase" evidence="18">
    <location>
        <begin position="1749"/>
        <end position="2020"/>
    </location>
</feature>
<keyword evidence="10 16" id="KW-1133">Transmembrane helix</keyword>
<keyword evidence="13" id="KW-0675">Receptor</keyword>
<dbReference type="EnsemblMetazoa" id="XM_019993102.1">
    <property type="protein sequence ID" value="XP_019848661.1"/>
    <property type="gene ID" value="LOC100639849"/>
</dbReference>
<dbReference type="PROSITE" id="PS50011">
    <property type="entry name" value="PROTEIN_KINASE_DOM"/>
    <property type="match status" value="1"/>
</dbReference>
<dbReference type="InterPro" id="IPR003961">
    <property type="entry name" value="FN3_dom"/>
</dbReference>
<dbReference type="InterPro" id="IPR020635">
    <property type="entry name" value="Tyr_kinase_cat_dom"/>
</dbReference>
<dbReference type="OrthoDB" id="65481at2759"/>
<dbReference type="PRINTS" id="PR00109">
    <property type="entry name" value="TYRKINASE"/>
</dbReference>
<evidence type="ECO:0000256" key="16">
    <source>
        <dbReference type="SAM" id="Phobius"/>
    </source>
</evidence>
<evidence type="ECO:0000256" key="14">
    <source>
        <dbReference type="ARBA" id="ARBA00023180"/>
    </source>
</evidence>
<dbReference type="PANTHER" id="PTHR24416">
    <property type="entry name" value="TYROSINE-PROTEIN KINASE RECEPTOR"/>
    <property type="match status" value="1"/>
</dbReference>
<dbReference type="Proteomes" id="UP000007879">
    <property type="component" value="Unassembled WGS sequence"/>
</dbReference>
<gene>
    <name evidence="20" type="primary">100639849</name>
</gene>
<dbReference type="InParanoid" id="A0A1X7VJ42"/>
<dbReference type="InterPro" id="IPR000033">
    <property type="entry name" value="LDLR_classB_rpt"/>
</dbReference>
<dbReference type="InterPro" id="IPR000719">
    <property type="entry name" value="Prot_kinase_dom"/>
</dbReference>
<keyword evidence="6" id="KW-0677">Repeat</keyword>
<feature type="domain" description="Fibronectin type-III" evidence="19">
    <location>
        <begin position="829"/>
        <end position="942"/>
    </location>
</feature>
<dbReference type="eggNOG" id="KOG1095">
    <property type="taxonomic scope" value="Eukaryota"/>
</dbReference>
<feature type="domain" description="Fibronectin type-III" evidence="19">
    <location>
        <begin position="324"/>
        <end position="420"/>
    </location>
</feature>
<dbReference type="SUPFAM" id="SSF56112">
    <property type="entry name" value="Protein kinase-like (PK-like)"/>
    <property type="match status" value="1"/>
</dbReference>
<keyword evidence="11 16" id="KW-0472">Membrane</keyword>
<evidence type="ECO:0000256" key="11">
    <source>
        <dbReference type="ARBA" id="ARBA00023136"/>
    </source>
</evidence>
<evidence type="ECO:0000256" key="13">
    <source>
        <dbReference type="ARBA" id="ARBA00023170"/>
    </source>
</evidence>